<dbReference type="GO" id="GO:0005886">
    <property type="term" value="C:plasma membrane"/>
    <property type="evidence" value="ECO:0007669"/>
    <property type="project" value="UniProtKB-SubCell"/>
</dbReference>
<dbReference type="SUPFAM" id="SSF52540">
    <property type="entry name" value="P-loop containing nucleoside triphosphate hydrolases"/>
    <property type="match status" value="1"/>
</dbReference>
<accession>A0A7G9R1B3</accession>
<dbReference type="GO" id="GO:0006826">
    <property type="term" value="P:iron ion transport"/>
    <property type="evidence" value="ECO:0007669"/>
    <property type="project" value="UniProtKB-KW"/>
</dbReference>
<keyword evidence="9" id="KW-0472">Membrane</keyword>
<keyword evidence="6 11" id="KW-0067">ATP-binding</keyword>
<feature type="domain" description="ABC transporter" evidence="10">
    <location>
        <begin position="21"/>
        <end position="257"/>
    </location>
</feature>
<dbReference type="SMART" id="SM00382">
    <property type="entry name" value="AAA"/>
    <property type="match status" value="1"/>
</dbReference>
<dbReference type="FunFam" id="3.40.50.300:FF:000134">
    <property type="entry name" value="Iron-enterobactin ABC transporter ATP-binding protein"/>
    <property type="match status" value="1"/>
</dbReference>
<protein>
    <submittedName>
        <fullName evidence="11">ABC transporter ATP-binding protein</fullName>
    </submittedName>
</protein>
<evidence type="ECO:0000313" key="11">
    <source>
        <dbReference type="EMBL" id="QNN49388.1"/>
    </source>
</evidence>
<dbReference type="PANTHER" id="PTHR42771">
    <property type="entry name" value="IRON(3+)-HYDROXAMATE IMPORT ATP-BINDING PROTEIN FHUC"/>
    <property type="match status" value="1"/>
</dbReference>
<sequence>MTVTDFPGEATRARVAAPAPLATDTVSLGYDGRVVVDGLSLRVPQGRTTVVVGPNGCGKSTLLRGLGRLLRPSGGAVLLDGEDIGGLPTREVARRVGLLPQQPVVPEGVTVLELVERGRHPHHGLFRTWGRADEEAVAAALERTDLVDLASTPVDSLSGGQRQRVWLALVLAQATPVLLLDEPTSFLDVAHQLDVLDLVRGLCEDAGCTVVMVLHDLGMAARYADHLVAMREGRVVAEGPPSEVVTPEVVEAVFGVTAAVLTDPESGAPVVVPRRRTS</sequence>
<proteinExistence type="predicted"/>
<keyword evidence="3" id="KW-1003">Cell membrane</keyword>
<comment type="subcellular location">
    <subcellularLocation>
        <location evidence="1">Cell membrane</location>
        <topology evidence="1">Peripheral membrane protein</topology>
    </subcellularLocation>
</comment>
<evidence type="ECO:0000259" key="10">
    <source>
        <dbReference type="PROSITE" id="PS50893"/>
    </source>
</evidence>
<evidence type="ECO:0000256" key="8">
    <source>
        <dbReference type="ARBA" id="ARBA00023065"/>
    </source>
</evidence>
<organism evidence="11 12">
    <name type="scientific">Phycicoccus endophyticus</name>
    <dbReference type="NCBI Taxonomy" id="1690220"/>
    <lineage>
        <taxon>Bacteria</taxon>
        <taxon>Bacillati</taxon>
        <taxon>Actinomycetota</taxon>
        <taxon>Actinomycetes</taxon>
        <taxon>Micrococcales</taxon>
        <taxon>Intrasporangiaceae</taxon>
        <taxon>Phycicoccus</taxon>
    </lineage>
</organism>
<dbReference type="RefSeq" id="WP_166099547.1">
    <property type="nucleotide sequence ID" value="NZ_BMMY01000005.1"/>
</dbReference>
<dbReference type="KEGG" id="pei:H9L10_14535"/>
<dbReference type="Pfam" id="PF00005">
    <property type="entry name" value="ABC_tran"/>
    <property type="match status" value="1"/>
</dbReference>
<dbReference type="AlphaFoldDB" id="A0A7G9R1B3"/>
<dbReference type="InterPro" id="IPR003439">
    <property type="entry name" value="ABC_transporter-like_ATP-bd"/>
</dbReference>
<reference evidence="11 12" key="1">
    <citation type="submission" date="2020-08" db="EMBL/GenBank/DDBJ databases">
        <title>Genome sequence of Phycicoccus endophyticus JCM 31784T.</title>
        <authorList>
            <person name="Hyun D.-W."/>
            <person name="Bae J.-W."/>
        </authorList>
    </citation>
    <scope>NUCLEOTIDE SEQUENCE [LARGE SCALE GENOMIC DNA]</scope>
    <source>
        <strain evidence="11 12">JCM 31784</strain>
    </source>
</reference>
<keyword evidence="8" id="KW-0406">Ion transport</keyword>
<evidence type="ECO:0000256" key="3">
    <source>
        <dbReference type="ARBA" id="ARBA00022475"/>
    </source>
</evidence>
<name>A0A7G9R1B3_9MICO</name>
<dbReference type="PROSITE" id="PS00211">
    <property type="entry name" value="ABC_TRANSPORTER_1"/>
    <property type="match status" value="1"/>
</dbReference>
<dbReference type="PANTHER" id="PTHR42771:SF2">
    <property type="entry name" value="IRON(3+)-HYDROXAMATE IMPORT ATP-BINDING PROTEIN FHUC"/>
    <property type="match status" value="1"/>
</dbReference>
<dbReference type="Proteomes" id="UP000515976">
    <property type="component" value="Chromosome"/>
</dbReference>
<evidence type="ECO:0000256" key="7">
    <source>
        <dbReference type="ARBA" id="ARBA00023004"/>
    </source>
</evidence>
<keyword evidence="4" id="KW-0410">Iron transport</keyword>
<evidence type="ECO:0000256" key="6">
    <source>
        <dbReference type="ARBA" id="ARBA00022840"/>
    </source>
</evidence>
<evidence type="ECO:0000256" key="9">
    <source>
        <dbReference type="ARBA" id="ARBA00023136"/>
    </source>
</evidence>
<dbReference type="InterPro" id="IPR051535">
    <property type="entry name" value="Siderophore_ABC-ATPase"/>
</dbReference>
<dbReference type="EMBL" id="CP060712">
    <property type="protein sequence ID" value="QNN49388.1"/>
    <property type="molecule type" value="Genomic_DNA"/>
</dbReference>
<dbReference type="CDD" id="cd03214">
    <property type="entry name" value="ABC_Iron-Siderophores_B12_Hemin"/>
    <property type="match status" value="1"/>
</dbReference>
<dbReference type="GO" id="GO:0016887">
    <property type="term" value="F:ATP hydrolysis activity"/>
    <property type="evidence" value="ECO:0007669"/>
    <property type="project" value="InterPro"/>
</dbReference>
<dbReference type="PROSITE" id="PS50893">
    <property type="entry name" value="ABC_TRANSPORTER_2"/>
    <property type="match status" value="1"/>
</dbReference>
<keyword evidence="5" id="KW-0547">Nucleotide-binding</keyword>
<gene>
    <name evidence="11" type="ORF">H9L10_14535</name>
</gene>
<dbReference type="InterPro" id="IPR003593">
    <property type="entry name" value="AAA+_ATPase"/>
</dbReference>
<evidence type="ECO:0000256" key="4">
    <source>
        <dbReference type="ARBA" id="ARBA00022496"/>
    </source>
</evidence>
<keyword evidence="12" id="KW-1185">Reference proteome</keyword>
<dbReference type="InterPro" id="IPR027417">
    <property type="entry name" value="P-loop_NTPase"/>
</dbReference>
<dbReference type="GO" id="GO:0005524">
    <property type="term" value="F:ATP binding"/>
    <property type="evidence" value="ECO:0007669"/>
    <property type="project" value="UniProtKB-KW"/>
</dbReference>
<evidence type="ECO:0000256" key="2">
    <source>
        <dbReference type="ARBA" id="ARBA00022448"/>
    </source>
</evidence>
<dbReference type="Gene3D" id="3.40.50.300">
    <property type="entry name" value="P-loop containing nucleotide triphosphate hydrolases"/>
    <property type="match status" value="1"/>
</dbReference>
<evidence type="ECO:0000313" key="12">
    <source>
        <dbReference type="Proteomes" id="UP000515976"/>
    </source>
</evidence>
<keyword evidence="7" id="KW-0408">Iron</keyword>
<evidence type="ECO:0000256" key="5">
    <source>
        <dbReference type="ARBA" id="ARBA00022741"/>
    </source>
</evidence>
<keyword evidence="2" id="KW-0813">Transport</keyword>
<dbReference type="InterPro" id="IPR017871">
    <property type="entry name" value="ABC_transporter-like_CS"/>
</dbReference>
<evidence type="ECO:0000256" key="1">
    <source>
        <dbReference type="ARBA" id="ARBA00004202"/>
    </source>
</evidence>